<keyword evidence="6" id="KW-0347">Helicase</keyword>
<dbReference type="EMBL" id="CP098732">
    <property type="protein sequence ID" value="USE82210.1"/>
    <property type="molecule type" value="Genomic_DNA"/>
</dbReference>
<comment type="similarity">
    <text evidence="2">In the central section; belongs to the CRISPR-associated helicase Cas3 family.</text>
</comment>
<gene>
    <name evidence="10" type="ORF">M5E07_10345</name>
</gene>
<organism evidence="10 11">
    <name type="scientific">Acinetobacter tibetensis</name>
    <dbReference type="NCBI Taxonomy" id="2943497"/>
    <lineage>
        <taxon>Bacteria</taxon>
        <taxon>Pseudomonadati</taxon>
        <taxon>Pseudomonadota</taxon>
        <taxon>Gammaproteobacteria</taxon>
        <taxon>Moraxellales</taxon>
        <taxon>Moraxellaceae</taxon>
        <taxon>Acinetobacter</taxon>
    </lineage>
</organism>
<keyword evidence="10" id="KW-0540">Nuclease</keyword>
<accession>A0AAE9LPK7</accession>
<evidence type="ECO:0000256" key="4">
    <source>
        <dbReference type="ARBA" id="ARBA00022741"/>
    </source>
</evidence>
<dbReference type="Pfam" id="PF22590">
    <property type="entry name" value="Cas3-like_C_2"/>
    <property type="match status" value="1"/>
</dbReference>
<dbReference type="SUPFAM" id="SSF52540">
    <property type="entry name" value="P-loop containing nucleoside triphosphate hydrolases"/>
    <property type="match status" value="1"/>
</dbReference>
<dbReference type="SUPFAM" id="SSF109604">
    <property type="entry name" value="HD-domain/PDEase-like"/>
    <property type="match status" value="1"/>
</dbReference>
<dbReference type="Gene3D" id="3.40.50.300">
    <property type="entry name" value="P-loop containing nucleotide triphosphate hydrolases"/>
    <property type="match status" value="1"/>
</dbReference>
<evidence type="ECO:0000256" key="3">
    <source>
        <dbReference type="ARBA" id="ARBA00022723"/>
    </source>
</evidence>
<evidence type="ECO:0000256" key="7">
    <source>
        <dbReference type="ARBA" id="ARBA00022840"/>
    </source>
</evidence>
<dbReference type="GO" id="GO:0004386">
    <property type="term" value="F:helicase activity"/>
    <property type="evidence" value="ECO:0007669"/>
    <property type="project" value="UniProtKB-KW"/>
</dbReference>
<feature type="domain" description="HD Cas3-type" evidence="9">
    <location>
        <begin position="113"/>
        <end position="354"/>
    </location>
</feature>
<proteinExistence type="inferred from homology"/>
<keyword evidence="11" id="KW-1185">Reference proteome</keyword>
<evidence type="ECO:0000256" key="8">
    <source>
        <dbReference type="ARBA" id="ARBA00023118"/>
    </source>
</evidence>
<dbReference type="GO" id="GO:0046872">
    <property type="term" value="F:metal ion binding"/>
    <property type="evidence" value="ECO:0007669"/>
    <property type="project" value="UniProtKB-KW"/>
</dbReference>
<evidence type="ECO:0000256" key="6">
    <source>
        <dbReference type="ARBA" id="ARBA00022806"/>
    </source>
</evidence>
<keyword evidence="4" id="KW-0547">Nucleotide-binding</keyword>
<dbReference type="NCBIfam" id="TIGR01596">
    <property type="entry name" value="cas3_HD"/>
    <property type="match status" value="1"/>
</dbReference>
<evidence type="ECO:0000313" key="10">
    <source>
        <dbReference type="EMBL" id="USE82210.1"/>
    </source>
</evidence>
<keyword evidence="3" id="KW-0479">Metal-binding</keyword>
<keyword evidence="10" id="KW-0255">Endonuclease</keyword>
<dbReference type="Pfam" id="PF21384">
    <property type="entry name" value="Cas3_I-F_Cas2"/>
    <property type="match status" value="1"/>
</dbReference>
<protein>
    <submittedName>
        <fullName evidence="10">CRISPR-associated endonuclease Cas3</fullName>
    </submittedName>
</protein>
<evidence type="ECO:0000256" key="5">
    <source>
        <dbReference type="ARBA" id="ARBA00022801"/>
    </source>
</evidence>
<dbReference type="InterPro" id="IPR014001">
    <property type="entry name" value="Helicase_ATP-bd"/>
</dbReference>
<dbReference type="InterPro" id="IPR048823">
    <property type="entry name" value="Cas3_I-F_Cas2"/>
</dbReference>
<keyword evidence="7" id="KW-0067">ATP-binding</keyword>
<dbReference type="KEGG" id="atz:M5E07_10345"/>
<dbReference type="InterPro" id="IPR038257">
    <property type="entry name" value="CRISPR-assoc_Cas3_HD_sf"/>
</dbReference>
<dbReference type="GO" id="GO:0051607">
    <property type="term" value="P:defense response to virus"/>
    <property type="evidence" value="ECO:0007669"/>
    <property type="project" value="UniProtKB-KW"/>
</dbReference>
<comment type="similarity">
    <text evidence="1">In the N-terminal section; belongs to the CRISPR-associated nuclease Cas3-HD family.</text>
</comment>
<evidence type="ECO:0000256" key="1">
    <source>
        <dbReference type="ARBA" id="ARBA00006847"/>
    </source>
</evidence>
<dbReference type="PROSITE" id="PS51643">
    <property type="entry name" value="HD_CAS3"/>
    <property type="match status" value="1"/>
</dbReference>
<dbReference type="AlphaFoldDB" id="A0AAE9LPK7"/>
<reference evidence="10" key="1">
    <citation type="submission" date="2022-06" db="EMBL/GenBank/DDBJ databases">
        <title>Isolation, identification and characterization of iprodione-degrading strains in Lhasa, Tibet.</title>
        <authorList>
            <person name="Pan H."/>
        </authorList>
    </citation>
    <scope>NUCLEOTIDE SEQUENCE</scope>
    <source>
        <strain evidence="10">Y-23</strain>
    </source>
</reference>
<keyword evidence="5" id="KW-0378">Hydrolase</keyword>
<dbReference type="InterPro" id="IPR054712">
    <property type="entry name" value="Cas3-like_dom"/>
</dbReference>
<dbReference type="InterPro" id="IPR027417">
    <property type="entry name" value="P-loop_NTPase"/>
</dbReference>
<dbReference type="Pfam" id="PF00270">
    <property type="entry name" value="DEAD"/>
    <property type="match status" value="1"/>
</dbReference>
<name>A0AAE9LPK7_9GAMM</name>
<evidence type="ECO:0000256" key="2">
    <source>
        <dbReference type="ARBA" id="ARBA00009046"/>
    </source>
</evidence>
<dbReference type="GO" id="GO:0005524">
    <property type="term" value="F:ATP binding"/>
    <property type="evidence" value="ECO:0007669"/>
    <property type="project" value="UniProtKB-KW"/>
</dbReference>
<dbReference type="Proteomes" id="UP001056716">
    <property type="component" value="Chromosome"/>
</dbReference>
<dbReference type="GO" id="GO:0003676">
    <property type="term" value="F:nucleic acid binding"/>
    <property type="evidence" value="ECO:0007669"/>
    <property type="project" value="InterPro"/>
</dbReference>
<dbReference type="GO" id="GO:0004519">
    <property type="term" value="F:endonuclease activity"/>
    <property type="evidence" value="ECO:0007669"/>
    <property type="project" value="UniProtKB-KW"/>
</dbReference>
<dbReference type="RefSeq" id="WP_252219032.1">
    <property type="nucleotide sequence ID" value="NZ_CP098732.1"/>
</dbReference>
<dbReference type="Gene3D" id="1.10.3210.30">
    <property type="match status" value="1"/>
</dbReference>
<dbReference type="InterPro" id="IPR011545">
    <property type="entry name" value="DEAD/DEAH_box_helicase_dom"/>
</dbReference>
<dbReference type="GO" id="GO:0016787">
    <property type="term" value="F:hydrolase activity"/>
    <property type="evidence" value="ECO:0007669"/>
    <property type="project" value="UniProtKB-KW"/>
</dbReference>
<dbReference type="Pfam" id="PF18019">
    <property type="entry name" value="Cas3_HD"/>
    <property type="match status" value="1"/>
</dbReference>
<sequence length="982" mass="112697">MIVTFVSQCEKKALVRTRRVLDAFADRIGDNTWQTVITEDGLIAVKKLLRKAVTKSTAVSCHWIRGRRRSELLWIVGNRNKFNAQGIVPVNSTQKEVFMDVTTMKAKQDQFYANTKLQPLAEHSFAIGYIAQKLFERILDNEEHQNLSKVAYLAGCLHDLGKLDPHFQDWVKKQKQKDPDEDGQHIDVKFTFDKHPRHNEISLLLFNLLEKQCVGLNNPQKESLQHVIYWHHAKPYRQKDDFTGVIKVYEYLTKNLNDDAFENLVKNAVLMLKKIQQSASHYSSEFTQIEKHLLWSVESFNDLIESFQYDFKSAEFPEFKRYLITDTLAKTRQKISYNAQHNLLRACVISADRLVSSWSADELIENLAQQCLDDFIEDTQEEISTLMSSLEGVAQKFPNSERSQKQNEIAQKLADVRDISVLSGAAGCGKTKIALEWAKLKNAQKIIWVCPRIQVCQGIFEELTTDYLPDAKIEIFTGEFKYTNSWENLTPENEYFSGDVVVTTIDQILGSITTHSKVNSLLPFMNAHVVFDEYHEYIGMEIFNLLFAELIANKNMRKAYEKNTLLVSATPHYLYLKEILGIGSDDVIEMPSFNQSHYQVNFIDYDDADKLNSPFFKKYDTKTFVISNTALTAQQSFIYHQQHENSILFHSKFKRSDKKKWFGEVYESFKKNGTAQYDVLRSGPIVQASLNISCNAMLSEMTHAENILQRLGRLDRFGENNAVNILTIAITDDIKQGKSKGSSAKFLNSLHGLQSAKVWYEFLHHQLADQTFTLPKLYKLYKDFYLSPENEKSQQLLLQDLDKAIKSSILQLNNKVTEPVKVVKKSITERKSKISKNSLRGDSRFVQLAVLNVNDYKNPIFENSYAYQPPLDDTTEFDNLTESLSIIRDLGLITFIAQKHGNIDVTHPVQGIPEKKQTTRCIVLENYARDAEYPLYLSYIEDDLNKVGGTGVRHTEAIYYAVCDKQPIGAISLNKIQVLTTN</sequence>
<evidence type="ECO:0000313" key="11">
    <source>
        <dbReference type="Proteomes" id="UP001056716"/>
    </source>
</evidence>
<keyword evidence="8" id="KW-0051">Antiviral defense</keyword>
<dbReference type="SMART" id="SM00487">
    <property type="entry name" value="DEXDc"/>
    <property type="match status" value="1"/>
</dbReference>
<evidence type="ECO:0000259" key="9">
    <source>
        <dbReference type="PROSITE" id="PS51643"/>
    </source>
</evidence>
<dbReference type="InterPro" id="IPR006483">
    <property type="entry name" value="CRISPR-assoc_Cas3_HD"/>
</dbReference>